<dbReference type="UniPathway" id="UPA00315">
    <property type="reaction ID" value="UER00080"/>
</dbReference>
<feature type="binding site" description="in other chain" evidence="10">
    <location>
        <position position="98"/>
    </location>
    <ligand>
        <name>L-methionine</name>
        <dbReference type="ChEBI" id="CHEBI:57844"/>
        <note>ligand shared between two neighboring subunits</note>
    </ligand>
</feature>
<evidence type="ECO:0000256" key="7">
    <source>
        <dbReference type="ARBA" id="ARBA00022840"/>
    </source>
</evidence>
<evidence type="ECO:0000256" key="4">
    <source>
        <dbReference type="ARBA" id="ARBA00022679"/>
    </source>
</evidence>
<dbReference type="InterPro" id="IPR022636">
    <property type="entry name" value="S-AdoMet_synthetase_sfam"/>
</dbReference>
<dbReference type="PROSITE" id="PS00377">
    <property type="entry name" value="ADOMET_SYNTHASE_2"/>
    <property type="match status" value="1"/>
</dbReference>
<feature type="binding site" evidence="10">
    <location>
        <position position="260"/>
    </location>
    <ligand>
        <name>ATP</name>
        <dbReference type="ChEBI" id="CHEBI:30616"/>
        <note>ligand shared between two neighboring subunits</note>
    </ligand>
</feature>
<comment type="caution">
    <text evidence="10">Lacks conserved residue(s) required for the propagation of feature annotation.</text>
</comment>
<comment type="cofactor">
    <cofactor evidence="10">
        <name>K(+)</name>
        <dbReference type="ChEBI" id="CHEBI:29103"/>
    </cofactor>
    <text evidence="10">Binds 1 potassium ion per subunit.</text>
</comment>
<dbReference type="GO" id="GO:0004478">
    <property type="term" value="F:methionine adenosyltransferase activity"/>
    <property type="evidence" value="ECO:0007669"/>
    <property type="project" value="UniProtKB-UniRule"/>
</dbReference>
<evidence type="ECO:0000259" key="13">
    <source>
        <dbReference type="Pfam" id="PF02772"/>
    </source>
</evidence>
<evidence type="ECO:0000256" key="8">
    <source>
        <dbReference type="ARBA" id="ARBA00022842"/>
    </source>
</evidence>
<dbReference type="CDD" id="cd18079">
    <property type="entry name" value="S-AdoMet_synt"/>
    <property type="match status" value="1"/>
</dbReference>
<evidence type="ECO:0000256" key="10">
    <source>
        <dbReference type="HAMAP-Rule" id="MF_00086"/>
    </source>
</evidence>
<evidence type="ECO:0000256" key="6">
    <source>
        <dbReference type="ARBA" id="ARBA00022741"/>
    </source>
</evidence>
<keyword evidence="4 10" id="KW-0808">Transferase</keyword>
<feature type="binding site" evidence="10">
    <location>
        <position position="264"/>
    </location>
    <ligand>
        <name>ATP</name>
        <dbReference type="ChEBI" id="CHEBI:30616"/>
        <note>ligand shared between two neighboring subunits</note>
    </ligand>
</feature>
<evidence type="ECO:0000259" key="12">
    <source>
        <dbReference type="Pfam" id="PF00438"/>
    </source>
</evidence>
<feature type="binding site" evidence="10">
    <location>
        <position position="16"/>
    </location>
    <ligand>
        <name>Mg(2+)</name>
        <dbReference type="ChEBI" id="CHEBI:18420"/>
    </ligand>
</feature>
<dbReference type="NCBIfam" id="TIGR01034">
    <property type="entry name" value="metK"/>
    <property type="match status" value="1"/>
</dbReference>
<feature type="binding site" description="in other chain" evidence="10">
    <location>
        <position position="14"/>
    </location>
    <ligand>
        <name>ATP</name>
        <dbReference type="ChEBI" id="CHEBI:30616"/>
        <note>ligand shared between two neighboring subunits</note>
    </ligand>
</feature>
<dbReference type="GO" id="GO:0005524">
    <property type="term" value="F:ATP binding"/>
    <property type="evidence" value="ECO:0007669"/>
    <property type="project" value="UniProtKB-UniRule"/>
</dbReference>
<evidence type="ECO:0000256" key="9">
    <source>
        <dbReference type="ARBA" id="ARBA00022958"/>
    </source>
</evidence>
<evidence type="ECO:0000313" key="16">
    <source>
        <dbReference type="Proteomes" id="UP000008907"/>
    </source>
</evidence>
<comment type="pathway">
    <text evidence="1 10">Amino-acid biosynthesis; S-adenosyl-L-methionine biosynthesis; S-adenosyl-L-methionine from L-methionine: step 1/1.</text>
</comment>
<feature type="binding site" description="in other chain" evidence="10">
    <location>
        <position position="268"/>
    </location>
    <ligand>
        <name>L-methionine</name>
        <dbReference type="ChEBI" id="CHEBI:57844"/>
        <note>ligand shared between two neighboring subunits</note>
    </ligand>
</feature>
<dbReference type="AlphaFoldDB" id="A0A7U4E9A1"/>
<feature type="binding site" evidence="10">
    <location>
        <position position="237"/>
    </location>
    <ligand>
        <name>L-methionine</name>
        <dbReference type="ChEBI" id="CHEBI:57844"/>
        <note>ligand shared between two neighboring subunits</note>
    </ligand>
</feature>
<comment type="cofactor">
    <cofactor evidence="10">
        <name>Mg(2+)</name>
        <dbReference type="ChEBI" id="CHEBI:18420"/>
    </cofactor>
    <text evidence="10">Binds 2 divalent ions per subunit.</text>
</comment>
<evidence type="ECO:0000256" key="11">
    <source>
        <dbReference type="RuleBase" id="RU004462"/>
    </source>
</evidence>
<evidence type="ECO:0000259" key="14">
    <source>
        <dbReference type="Pfam" id="PF02773"/>
    </source>
</evidence>
<dbReference type="KEGG" id="mpf:MPUT_0255"/>
<feature type="binding site" description="in other chain" evidence="10">
    <location>
        <begin position="228"/>
        <end position="229"/>
    </location>
    <ligand>
        <name>ATP</name>
        <dbReference type="ChEBI" id="CHEBI:30616"/>
        <note>ligand shared between two neighboring subunits</note>
    </ligand>
</feature>
<comment type="function">
    <text evidence="10">Catalyzes the formation of S-adenosylmethionine (AdoMet) from methionine and ATP. The overall synthetic reaction is composed of two sequential steps, AdoMet formation and the subsequent tripolyphosphate hydrolysis which occurs prior to release of AdoMet from the enzyme.</text>
</comment>
<feature type="binding site" evidence="10">
    <location>
        <position position="42"/>
    </location>
    <ligand>
        <name>K(+)</name>
        <dbReference type="ChEBI" id="CHEBI:29103"/>
    </ligand>
</feature>
<dbReference type="PIRSF" id="PIRSF000497">
    <property type="entry name" value="MAT"/>
    <property type="match status" value="1"/>
</dbReference>
<comment type="subcellular location">
    <subcellularLocation>
        <location evidence="10">Cytoplasm</location>
    </subcellularLocation>
</comment>
<dbReference type="RefSeq" id="WP_014034993.1">
    <property type="nucleotide sequence ID" value="NC_015946.1"/>
</dbReference>
<dbReference type="InterPro" id="IPR022629">
    <property type="entry name" value="S-AdoMet_synt_central"/>
</dbReference>
<dbReference type="InterPro" id="IPR022628">
    <property type="entry name" value="S-AdoMet_synt_N"/>
</dbReference>
<proteinExistence type="inferred from homology"/>
<keyword evidence="10" id="KW-0963">Cytoplasm</keyword>
<dbReference type="SUPFAM" id="SSF55973">
    <property type="entry name" value="S-adenosylmethionine synthetase"/>
    <property type="match status" value="3"/>
</dbReference>
<keyword evidence="7 10" id="KW-0067">ATP-binding</keyword>
<keyword evidence="3 10" id="KW-0554">One-carbon metabolism</keyword>
<organism evidence="15 16">
    <name type="scientific">Mycoplasma putrefaciens (strain ATCC 15718 / NCTC 10155 / C30 KS-1 / KS-1)</name>
    <dbReference type="NCBI Taxonomy" id="743965"/>
    <lineage>
        <taxon>Bacteria</taxon>
        <taxon>Bacillati</taxon>
        <taxon>Mycoplasmatota</taxon>
        <taxon>Mollicutes</taxon>
        <taxon>Mycoplasmataceae</taxon>
        <taxon>Mycoplasma</taxon>
    </lineage>
</organism>
<feature type="domain" description="S-adenosylmethionine synthetase C-terminal" evidence="14">
    <location>
        <begin position="231"/>
        <end position="368"/>
    </location>
</feature>
<dbReference type="EMBL" id="CP003021">
    <property type="protein sequence ID" value="AEM68637.1"/>
    <property type="molecule type" value="Genomic_DNA"/>
</dbReference>
<feature type="binding site" description="in other chain" evidence="10">
    <location>
        <begin position="243"/>
        <end position="244"/>
    </location>
    <ligand>
        <name>ATP</name>
        <dbReference type="ChEBI" id="CHEBI:30616"/>
        <note>ligand shared between two neighboring subunits</note>
    </ligand>
</feature>
<dbReference type="InterPro" id="IPR002133">
    <property type="entry name" value="S-AdoMet_synthetase"/>
</dbReference>
<dbReference type="GO" id="GO:0005737">
    <property type="term" value="C:cytoplasm"/>
    <property type="evidence" value="ECO:0007669"/>
    <property type="project" value="UniProtKB-SubCell"/>
</dbReference>
<feature type="domain" description="S-adenosylmethionine synthetase central" evidence="13">
    <location>
        <begin position="112"/>
        <end position="229"/>
    </location>
</feature>
<feature type="binding site" description="in other chain" evidence="10">
    <location>
        <begin position="162"/>
        <end position="164"/>
    </location>
    <ligand>
        <name>ATP</name>
        <dbReference type="ChEBI" id="CHEBI:30616"/>
        <note>ligand shared between two neighboring subunits</note>
    </ligand>
</feature>
<dbReference type="FunFam" id="3.30.300.10:FF:000003">
    <property type="entry name" value="S-adenosylmethionine synthase"/>
    <property type="match status" value="1"/>
</dbReference>
<evidence type="ECO:0000256" key="2">
    <source>
        <dbReference type="ARBA" id="ARBA00009685"/>
    </source>
</evidence>
<comment type="catalytic activity">
    <reaction evidence="10">
        <text>L-methionine + ATP + H2O = S-adenosyl-L-methionine + phosphate + diphosphate</text>
        <dbReference type="Rhea" id="RHEA:21080"/>
        <dbReference type="ChEBI" id="CHEBI:15377"/>
        <dbReference type="ChEBI" id="CHEBI:30616"/>
        <dbReference type="ChEBI" id="CHEBI:33019"/>
        <dbReference type="ChEBI" id="CHEBI:43474"/>
        <dbReference type="ChEBI" id="CHEBI:57844"/>
        <dbReference type="ChEBI" id="CHEBI:59789"/>
        <dbReference type="EC" id="2.5.1.6"/>
    </reaction>
</comment>
<evidence type="ECO:0000256" key="1">
    <source>
        <dbReference type="ARBA" id="ARBA00005224"/>
    </source>
</evidence>
<dbReference type="Pfam" id="PF00438">
    <property type="entry name" value="S-AdoMet_synt_N"/>
    <property type="match status" value="1"/>
</dbReference>
<comment type="subunit">
    <text evidence="10">Homotetramer; dimer of dimers.</text>
</comment>
<comment type="similarity">
    <text evidence="2 10 11">Belongs to the AdoMet synthase family.</text>
</comment>
<dbReference type="Proteomes" id="UP000008907">
    <property type="component" value="Chromosome"/>
</dbReference>
<dbReference type="Pfam" id="PF02773">
    <property type="entry name" value="S-AdoMet_synt_C"/>
    <property type="match status" value="1"/>
</dbReference>
<dbReference type="HAMAP" id="MF_00086">
    <property type="entry name" value="S_AdoMet_synth1"/>
    <property type="match status" value="1"/>
</dbReference>
<keyword evidence="8 10" id="KW-0460">Magnesium</keyword>
<dbReference type="Pfam" id="PF02772">
    <property type="entry name" value="S-AdoMet_synt_M"/>
    <property type="match status" value="1"/>
</dbReference>
<name>A0A7U4E9A1_MYCPK</name>
<dbReference type="GO" id="GO:0006556">
    <property type="term" value="P:S-adenosylmethionine biosynthetic process"/>
    <property type="evidence" value="ECO:0007669"/>
    <property type="project" value="UniProtKB-UniRule"/>
</dbReference>
<keyword evidence="6 10" id="KW-0547">Nucleotide-binding</keyword>
<keyword evidence="9 10" id="KW-0630">Potassium</keyword>
<dbReference type="InterPro" id="IPR022630">
    <property type="entry name" value="S-AdoMet_synt_C"/>
</dbReference>
<dbReference type="EC" id="2.5.1.6" evidence="10"/>
<evidence type="ECO:0000313" key="15">
    <source>
        <dbReference type="EMBL" id="AEM68637.1"/>
    </source>
</evidence>
<reference evidence="15 16" key="1">
    <citation type="journal article" date="2011" name="J. Bacteriol.">
        <title>Genome Sequence of Mycoplasma putrefaciens Type Strain KS1.</title>
        <authorList>
            <person name="Calcutt M.J."/>
            <person name="Foecking M.F."/>
        </authorList>
    </citation>
    <scope>NUCLEOTIDE SEQUENCE [LARGE SCALE GENOMIC DNA]</scope>
    <source>
        <strain evidence="16">ATCC 15718 / NCTC 10155 / C30 KS-1 / KS-1</strain>
    </source>
</reference>
<accession>A0A7U4E9A1</accession>
<evidence type="ECO:0000256" key="5">
    <source>
        <dbReference type="ARBA" id="ARBA00022723"/>
    </source>
</evidence>
<feature type="binding site" evidence="10">
    <location>
        <position position="237"/>
    </location>
    <ligand>
        <name>ATP</name>
        <dbReference type="ChEBI" id="CHEBI:30616"/>
        <note>ligand shared between two neighboring subunits</note>
    </ligand>
</feature>
<feature type="domain" description="S-adenosylmethionine synthetase N-terminal" evidence="12">
    <location>
        <begin position="3"/>
        <end position="100"/>
    </location>
</feature>
<evidence type="ECO:0000256" key="3">
    <source>
        <dbReference type="ARBA" id="ARBA00022563"/>
    </source>
</evidence>
<dbReference type="InterPro" id="IPR022631">
    <property type="entry name" value="ADOMET_SYNTHASE_CS"/>
</dbReference>
<protein>
    <recommendedName>
        <fullName evidence="10">S-adenosylmethionine synthase</fullName>
        <shortName evidence="10">AdoMet synthase</shortName>
        <ecNumber evidence="10">2.5.1.6</ecNumber>
    </recommendedName>
    <alternativeName>
        <fullName evidence="10">MAT</fullName>
    </alternativeName>
    <alternativeName>
        <fullName evidence="10">Methionine adenosyltransferase</fullName>
    </alternativeName>
</protein>
<dbReference type="PANTHER" id="PTHR11964">
    <property type="entry name" value="S-ADENOSYLMETHIONINE SYNTHETASE"/>
    <property type="match status" value="1"/>
</dbReference>
<sequence length="380" mass="42694">MKRLFTSESVSEGHPDKICDQISDAILDEVLKQDKNAKVACETFATTNYLLIAGQISTTAVVDYEQVARDVLKKIGYNNDDYGINADTCKIDVKIEAQSADIAMGIELENHEIGGGDQGIMFGYATNESQTYLPLAISMAHELVYHATRQRKQGLFKWARPDMKSQVTIDYTDIKNPKIDTILMSIQHDPDYNEQAFKKYIKEEIMDLVAEQFHLNKDFQVLINPTGRFVIGGPQGDTGLTGRKIIVDTYGGYARHGGGAFSGKDSTKVDRSAAYMCRYVAKNLVAAGLADRLEIQVSYAIGLPRPISIWIETFGTEKIALEKIYQAVIDNFDFSVSGMIKKLDLRQPVFFKTSKYGHFGKKEFAWEKTDKIDLLREYLN</sequence>
<keyword evidence="5 10" id="KW-0479">Metal-binding</keyword>
<dbReference type="GO" id="GO:0006730">
    <property type="term" value="P:one-carbon metabolic process"/>
    <property type="evidence" value="ECO:0007669"/>
    <property type="project" value="UniProtKB-KW"/>
</dbReference>
<dbReference type="GO" id="GO:0000287">
    <property type="term" value="F:magnesium ion binding"/>
    <property type="evidence" value="ECO:0007669"/>
    <property type="project" value="UniProtKB-UniRule"/>
</dbReference>
<feature type="region of interest" description="Flexible loop" evidence="10">
    <location>
        <begin position="98"/>
        <end position="108"/>
    </location>
</feature>
<gene>
    <name evidence="10 15" type="primary">metK</name>
    <name evidence="15" type="ordered locus">MPUT_0255</name>
</gene>
<dbReference type="Gene3D" id="3.30.300.10">
    <property type="match status" value="3"/>
</dbReference>